<dbReference type="PROSITE" id="PS50404">
    <property type="entry name" value="GST_NTER"/>
    <property type="match status" value="1"/>
</dbReference>
<dbReference type="SUPFAM" id="SSF52833">
    <property type="entry name" value="Thioredoxin-like"/>
    <property type="match status" value="1"/>
</dbReference>
<evidence type="ECO:0000313" key="2">
    <source>
        <dbReference type="EMBL" id="THU85865.1"/>
    </source>
</evidence>
<sequence>MTPLYTLPAIYDPSTKTGLTESFAIAKYLDEKYPEKLILVPKGTKVLRKAHVNAMRAIMEPIWQFMLPNTNWDLNERSEA</sequence>
<dbReference type="InterPro" id="IPR036249">
    <property type="entry name" value="Thioredoxin-like_sf"/>
</dbReference>
<evidence type="ECO:0000259" key="1">
    <source>
        <dbReference type="PROSITE" id="PS50404"/>
    </source>
</evidence>
<gene>
    <name evidence="2" type="ORF">K435DRAFT_684748</name>
</gene>
<dbReference type="OrthoDB" id="4951845at2759"/>
<dbReference type="Gene3D" id="3.40.30.10">
    <property type="entry name" value="Glutaredoxin"/>
    <property type="match status" value="1"/>
</dbReference>
<dbReference type="Proteomes" id="UP000297245">
    <property type="component" value="Unassembled WGS sequence"/>
</dbReference>
<protein>
    <recommendedName>
        <fullName evidence="1">GST N-terminal domain-containing protein</fullName>
    </recommendedName>
</protein>
<dbReference type="AlphaFoldDB" id="A0A4V4HD53"/>
<feature type="domain" description="GST N-terminal" evidence="1">
    <location>
        <begin position="1"/>
        <end position="37"/>
    </location>
</feature>
<organism evidence="2 3">
    <name type="scientific">Dendrothele bispora (strain CBS 962.96)</name>
    <dbReference type="NCBI Taxonomy" id="1314807"/>
    <lineage>
        <taxon>Eukaryota</taxon>
        <taxon>Fungi</taxon>
        <taxon>Dikarya</taxon>
        <taxon>Basidiomycota</taxon>
        <taxon>Agaricomycotina</taxon>
        <taxon>Agaricomycetes</taxon>
        <taxon>Agaricomycetidae</taxon>
        <taxon>Agaricales</taxon>
        <taxon>Agaricales incertae sedis</taxon>
        <taxon>Dendrothele</taxon>
    </lineage>
</organism>
<name>A0A4V4HD53_DENBC</name>
<reference evidence="2 3" key="1">
    <citation type="journal article" date="2019" name="Nat. Ecol. Evol.">
        <title>Megaphylogeny resolves global patterns of mushroom evolution.</title>
        <authorList>
            <person name="Varga T."/>
            <person name="Krizsan K."/>
            <person name="Foldi C."/>
            <person name="Dima B."/>
            <person name="Sanchez-Garcia M."/>
            <person name="Sanchez-Ramirez S."/>
            <person name="Szollosi G.J."/>
            <person name="Szarkandi J.G."/>
            <person name="Papp V."/>
            <person name="Albert L."/>
            <person name="Andreopoulos W."/>
            <person name="Angelini C."/>
            <person name="Antonin V."/>
            <person name="Barry K.W."/>
            <person name="Bougher N.L."/>
            <person name="Buchanan P."/>
            <person name="Buyck B."/>
            <person name="Bense V."/>
            <person name="Catcheside P."/>
            <person name="Chovatia M."/>
            <person name="Cooper J."/>
            <person name="Damon W."/>
            <person name="Desjardin D."/>
            <person name="Finy P."/>
            <person name="Geml J."/>
            <person name="Haridas S."/>
            <person name="Hughes K."/>
            <person name="Justo A."/>
            <person name="Karasinski D."/>
            <person name="Kautmanova I."/>
            <person name="Kiss B."/>
            <person name="Kocsube S."/>
            <person name="Kotiranta H."/>
            <person name="LaButti K.M."/>
            <person name="Lechner B.E."/>
            <person name="Liimatainen K."/>
            <person name="Lipzen A."/>
            <person name="Lukacs Z."/>
            <person name="Mihaltcheva S."/>
            <person name="Morgado L.N."/>
            <person name="Niskanen T."/>
            <person name="Noordeloos M.E."/>
            <person name="Ohm R.A."/>
            <person name="Ortiz-Santana B."/>
            <person name="Ovrebo C."/>
            <person name="Racz N."/>
            <person name="Riley R."/>
            <person name="Savchenko A."/>
            <person name="Shiryaev A."/>
            <person name="Soop K."/>
            <person name="Spirin V."/>
            <person name="Szebenyi C."/>
            <person name="Tomsovsky M."/>
            <person name="Tulloss R.E."/>
            <person name="Uehling J."/>
            <person name="Grigoriev I.V."/>
            <person name="Vagvolgyi C."/>
            <person name="Papp T."/>
            <person name="Martin F.M."/>
            <person name="Miettinen O."/>
            <person name="Hibbett D.S."/>
            <person name="Nagy L.G."/>
        </authorList>
    </citation>
    <scope>NUCLEOTIDE SEQUENCE [LARGE SCALE GENOMIC DNA]</scope>
    <source>
        <strain evidence="2 3">CBS 962.96</strain>
    </source>
</reference>
<dbReference type="EMBL" id="ML179525">
    <property type="protein sequence ID" value="THU85865.1"/>
    <property type="molecule type" value="Genomic_DNA"/>
</dbReference>
<accession>A0A4V4HD53</accession>
<keyword evidence="3" id="KW-1185">Reference proteome</keyword>
<dbReference type="InterPro" id="IPR004045">
    <property type="entry name" value="Glutathione_S-Trfase_N"/>
</dbReference>
<proteinExistence type="predicted"/>
<dbReference type="Pfam" id="PF13417">
    <property type="entry name" value="GST_N_3"/>
    <property type="match status" value="1"/>
</dbReference>
<evidence type="ECO:0000313" key="3">
    <source>
        <dbReference type="Proteomes" id="UP000297245"/>
    </source>
</evidence>